<comment type="caution">
    <text evidence="1">The sequence shown here is derived from an EMBL/GenBank/DDBJ whole genome shotgun (WGS) entry which is preliminary data.</text>
</comment>
<evidence type="ECO:0000313" key="2">
    <source>
        <dbReference type="Proteomes" id="UP000245890"/>
    </source>
</evidence>
<gene>
    <name evidence="1" type="ORF">DD559_12785</name>
</gene>
<name>A0A2U0SJI1_9SPHN</name>
<accession>A0A2U0SJI1</accession>
<reference evidence="1 2" key="1">
    <citation type="submission" date="2018-05" db="EMBL/GenBank/DDBJ databases">
        <title>Description of Sphingomonas pokkalii sp nov, isolated from the rhizosphere of saline tolerant pokkali rice and its draft genome analysis.</title>
        <authorList>
            <person name="Menon R."/>
            <person name="Kumari S."/>
            <person name="Rameshkumar N."/>
        </authorList>
    </citation>
    <scope>NUCLEOTIDE SEQUENCE [LARGE SCALE GENOMIC DNA]</scope>
    <source>
        <strain evidence="1 2">L3B27</strain>
    </source>
</reference>
<dbReference type="AlphaFoldDB" id="A0A2U0SJI1"/>
<protein>
    <submittedName>
        <fullName evidence="1">Uncharacterized protein</fullName>
    </submittedName>
</protein>
<dbReference type="EMBL" id="QENQ01000001">
    <property type="protein sequence ID" value="PVX31514.1"/>
    <property type="molecule type" value="Genomic_DNA"/>
</dbReference>
<dbReference type="InterPro" id="IPR014509">
    <property type="entry name" value="YjdF-like"/>
</dbReference>
<dbReference type="Pfam" id="PF09997">
    <property type="entry name" value="DUF2238"/>
    <property type="match status" value="1"/>
</dbReference>
<evidence type="ECO:0000313" key="1">
    <source>
        <dbReference type="EMBL" id="PVX31514.1"/>
    </source>
</evidence>
<dbReference type="Proteomes" id="UP000245890">
    <property type="component" value="Unassembled WGS sequence"/>
</dbReference>
<keyword evidence="2" id="KW-1185">Reference proteome</keyword>
<sequence>MADEYNGQQGDLWDPQKDMAIAMLGAALAAPWQWPRAQGDRRPPGMNGHRP</sequence>
<proteinExistence type="predicted"/>
<organism evidence="1 2">
    <name type="scientific">Sphingomonas pokkalii</name>
    <dbReference type="NCBI Taxonomy" id="2175090"/>
    <lineage>
        <taxon>Bacteria</taxon>
        <taxon>Pseudomonadati</taxon>
        <taxon>Pseudomonadota</taxon>
        <taxon>Alphaproteobacteria</taxon>
        <taxon>Sphingomonadales</taxon>
        <taxon>Sphingomonadaceae</taxon>
        <taxon>Sphingomonas</taxon>
    </lineage>
</organism>